<dbReference type="PANTHER" id="PTHR43018:SF1">
    <property type="entry name" value="PROTEIN AROA(G)"/>
    <property type="match status" value="1"/>
</dbReference>
<dbReference type="InterPro" id="IPR041071">
    <property type="entry name" value="DAHP_snth_FXD"/>
</dbReference>
<dbReference type="EC" id="2.5.1.54" evidence="4"/>
<dbReference type="AlphaFoldDB" id="C4V127"/>
<dbReference type="GO" id="GO:0003849">
    <property type="term" value="F:3-deoxy-7-phosphoheptulonate synthase activity"/>
    <property type="evidence" value="ECO:0007669"/>
    <property type="project" value="UniProtKB-EC"/>
</dbReference>
<dbReference type="InterPro" id="IPR052899">
    <property type="entry name" value="Class-I_DAHP_synthase"/>
</dbReference>
<sequence>MVVIMNADATQADIEGVIQAIEEKGLEAKVMEGAHQKIVGVIGDKTKLAATPLDAMHGVETTVAISKSYKLASREFHPAATVVDIRGVKIGDGTPVVMAGPCAVESREQLLETAEIIKEGGAQFIRGGAYKPRTSPYAFQGLEEEGLKYLAEVREKTGLAVVTEVTVVEAVDTVAAYADLLQVGARNMQNFGLLRAVGRAGKPVMLKRGLAATIDEWLNAAEYIMNEGNPNVILCERGIRTYETYTRNTFDVSAIPAIKHLSHLPIIADPSHGTGKWRMIKPVSLASIAAGADGLIIEVHPNPARALSDGPQSLTPENYRNLMASVQKLSRFMKDEQIEPMVME</sequence>
<evidence type="ECO:0000256" key="1">
    <source>
        <dbReference type="ARBA" id="ARBA00022679"/>
    </source>
</evidence>
<dbReference type="Gene3D" id="3.20.20.70">
    <property type="entry name" value="Aldolase class I"/>
    <property type="match status" value="1"/>
</dbReference>
<accession>C4V127</accession>
<dbReference type="GO" id="GO:0016832">
    <property type="term" value="F:aldehyde-lyase activity"/>
    <property type="evidence" value="ECO:0007669"/>
    <property type="project" value="InterPro"/>
</dbReference>
<dbReference type="NCBIfam" id="NF006421">
    <property type="entry name" value="PRK08673.1"/>
    <property type="match status" value="1"/>
</dbReference>
<dbReference type="OrthoDB" id="9780456at2"/>
<keyword evidence="5" id="KW-1185">Reference proteome</keyword>
<feature type="domain" description="DAHP synthetase I/KDSA" evidence="2">
    <location>
        <begin position="83"/>
        <end position="331"/>
    </location>
</feature>
<evidence type="ECO:0000259" key="2">
    <source>
        <dbReference type="Pfam" id="PF00793"/>
    </source>
</evidence>
<evidence type="ECO:0000313" key="4">
    <source>
        <dbReference type="EMBL" id="EEQ49363.1"/>
    </source>
</evidence>
<dbReference type="HOGENOM" id="CLU_062599_0_0_9"/>
<dbReference type="Pfam" id="PF18152">
    <property type="entry name" value="DAHP_snth_FXD"/>
    <property type="match status" value="1"/>
</dbReference>
<dbReference type="EMBL" id="ACLA01000004">
    <property type="protein sequence ID" value="EEQ49363.1"/>
    <property type="molecule type" value="Genomic_DNA"/>
</dbReference>
<evidence type="ECO:0000313" key="5">
    <source>
        <dbReference type="Proteomes" id="UP000005309"/>
    </source>
</evidence>
<feature type="domain" description="DAHP synthase ferredoxin-like" evidence="3">
    <location>
        <begin position="1"/>
        <end position="67"/>
    </location>
</feature>
<evidence type="ECO:0000259" key="3">
    <source>
        <dbReference type="Pfam" id="PF18152"/>
    </source>
</evidence>
<protein>
    <submittedName>
        <fullName evidence="4">3-deoxy-7-phosphoheptulonate synthase</fullName>
        <ecNumber evidence="4">2.5.1.54</ecNumber>
    </submittedName>
</protein>
<dbReference type="SUPFAM" id="SSF51569">
    <property type="entry name" value="Aldolase"/>
    <property type="match status" value="1"/>
</dbReference>
<dbReference type="NCBIfam" id="TIGR01361">
    <property type="entry name" value="DAHP_synth_Bsub"/>
    <property type="match status" value="1"/>
</dbReference>
<dbReference type="NCBIfam" id="NF009239">
    <property type="entry name" value="PRK12595.1"/>
    <property type="match status" value="1"/>
</dbReference>
<dbReference type="eggNOG" id="COG2876">
    <property type="taxonomic scope" value="Bacteria"/>
</dbReference>
<dbReference type="Pfam" id="PF00793">
    <property type="entry name" value="DAHP_synth_1"/>
    <property type="match status" value="1"/>
</dbReference>
<dbReference type="PANTHER" id="PTHR43018">
    <property type="entry name" value="PHOSPHO-2-DEHYDRO-3-DEOXYHEPTONATE ALDOLASE"/>
    <property type="match status" value="1"/>
</dbReference>
<dbReference type="Gene3D" id="3.30.70.1140">
    <property type="entry name" value="Phospho-2-dehydro-3-deoxyheptonate aldolase, domain 1"/>
    <property type="match status" value="1"/>
</dbReference>
<dbReference type="InterPro" id="IPR006268">
    <property type="entry name" value="DAHP_syn_2"/>
</dbReference>
<dbReference type="RefSeq" id="WP_006690485.1">
    <property type="nucleotide sequence ID" value="NZ_GG694007.1"/>
</dbReference>
<dbReference type="GO" id="GO:0009073">
    <property type="term" value="P:aromatic amino acid family biosynthetic process"/>
    <property type="evidence" value="ECO:0007669"/>
    <property type="project" value="InterPro"/>
</dbReference>
<comment type="caution">
    <text evidence="4">The sequence shown here is derived from an EMBL/GenBank/DDBJ whole genome shotgun (WGS) entry which is preliminary data.</text>
</comment>
<name>C4V127_9FIRM</name>
<reference evidence="4 5" key="1">
    <citation type="submission" date="2009-04" db="EMBL/GenBank/DDBJ databases">
        <authorList>
            <person name="Qin X."/>
            <person name="Bachman B."/>
            <person name="Battles P."/>
            <person name="Bell A."/>
            <person name="Bess C."/>
            <person name="Bickham C."/>
            <person name="Chaboub L."/>
            <person name="Chen D."/>
            <person name="Coyle M."/>
            <person name="Deiros D.R."/>
            <person name="Dinh H."/>
            <person name="Forbes L."/>
            <person name="Fowler G."/>
            <person name="Francisco L."/>
            <person name="Fu Q."/>
            <person name="Gubbala S."/>
            <person name="Hale W."/>
            <person name="Han Y."/>
            <person name="Hemphill L."/>
            <person name="Highlander S.K."/>
            <person name="Hirani K."/>
            <person name="Hogues M."/>
            <person name="Jackson L."/>
            <person name="Jakkamsetti A."/>
            <person name="Javaid M."/>
            <person name="Jiang H."/>
            <person name="Korchina V."/>
            <person name="Kovar C."/>
            <person name="Lara F."/>
            <person name="Lee S."/>
            <person name="Mata R."/>
            <person name="Mathew T."/>
            <person name="Moen C."/>
            <person name="Morales K."/>
            <person name="Munidasa M."/>
            <person name="Nazareth L."/>
            <person name="Ngo R."/>
            <person name="Nguyen L."/>
            <person name="Okwuonu G."/>
            <person name="Ongeri F."/>
            <person name="Patil S."/>
            <person name="Petrosino J."/>
            <person name="Pham C."/>
            <person name="Pham P."/>
            <person name="Pu L.-L."/>
            <person name="Puazo M."/>
            <person name="Raj R."/>
            <person name="Reid J."/>
            <person name="Rouhana J."/>
            <person name="Saada N."/>
            <person name="Shang Y."/>
            <person name="Simmons D."/>
            <person name="Thornton R."/>
            <person name="Warren J."/>
            <person name="Weissenberger G."/>
            <person name="Zhang J."/>
            <person name="Zhang L."/>
            <person name="Zhou C."/>
            <person name="Zhu D."/>
            <person name="Muzny D."/>
            <person name="Worley K."/>
            <person name="Gibbs R."/>
        </authorList>
    </citation>
    <scope>NUCLEOTIDE SEQUENCE [LARGE SCALE GENOMIC DNA]</scope>
    <source>
        <strain evidence="4 5">ATCC 43531</strain>
    </source>
</reference>
<proteinExistence type="predicted"/>
<keyword evidence="1 4" id="KW-0808">Transferase</keyword>
<gene>
    <name evidence="4" type="primary">aroF</name>
    <name evidence="4" type="ORF">HMPREF0908_0221</name>
</gene>
<organism evidence="4 5">
    <name type="scientific">Selenomonas flueggei ATCC 43531</name>
    <dbReference type="NCBI Taxonomy" id="638302"/>
    <lineage>
        <taxon>Bacteria</taxon>
        <taxon>Bacillati</taxon>
        <taxon>Bacillota</taxon>
        <taxon>Negativicutes</taxon>
        <taxon>Selenomonadales</taxon>
        <taxon>Selenomonadaceae</taxon>
        <taxon>Selenomonas</taxon>
    </lineage>
</organism>
<dbReference type="InterPro" id="IPR013785">
    <property type="entry name" value="Aldolase_TIM"/>
</dbReference>
<dbReference type="InterPro" id="IPR006218">
    <property type="entry name" value="DAHP1/KDSA"/>
</dbReference>
<dbReference type="Proteomes" id="UP000005309">
    <property type="component" value="Unassembled WGS sequence"/>
</dbReference>
<dbReference type="STRING" id="638302.HMPREF0908_0221"/>